<dbReference type="InterPro" id="IPR016032">
    <property type="entry name" value="Sig_transdc_resp-reg_C-effctor"/>
</dbReference>
<sequence>MQGLALSPTPFIGRSEEVDEISLLLDDPSCRLLTLVGPGGIGKTRLATEIALRKEAAFSDGIYFVSLTPISQAEDLLTTIAEAMPFHFQQDHRTPREQFFDYLNEKNAKSVLLILDNFEHLLAGVELISDVLTATTNFKILVTSRETLNLQEEWVRQIGGMAYPQHHNGKPLEDYSAVQLFLDRARRIRGDFDLSADMADVVRICQLVEGMPLAIELAAGWLKTLQPADIAQEIQRNQDILATRSRNLPERHRSIRSVFTHSWELLSEKEREVFQKLSIFRGGFTREAAKVVAGASLNILAGLVDKSLVRLNAAGRYDVHELLRQYGVEQMHVANQATAIQQLYIDYYLHMLRDLETRIKGHGQLEALDTIQADFENLRNAWLWAAQQKQYAALGAAVESLNFFADMRGRYHEIVTLLRAALDQFPSTPDMATKAIQCRLQSRLIRLVLLGNMRIDFDIRSEIDTCVQVARQQEDPAEIAFCLFISAITAVWEENAHGVYTSAQAEDFFQESYAIFQELDDTFYRADLLSWLGSVTTDKGEIIPWDELLNPSLALRKEIGDRNGIAWITLNLADMMLGKGNYVACERYAQESLALMHEIGSLKGILQSMFKLAQTAMLKGDLQKARTLAEDMRDLADETNSLGGTVLSVGLLAFLICVMEEDYAEAAALAQKNSIISQESFFGGHDDMGAYWGQPTADCGMGHYEAARSGYEALFSERYDDLGPATLCLIIESAACAHAMDWQTAAEWLGLALRQPRWANGWAYHWPLVTRLRDELVHELGEEAYQAASERDVLDLETVIKSILDEANISKPHAKARYALLEPLSDRELEVLQLVAEGLSNREIAERLVLSTGTVKVHTRNIYGKLSVNNRTQAVMRATEMNLL</sequence>
<dbReference type="SUPFAM" id="SSF48452">
    <property type="entry name" value="TPR-like"/>
    <property type="match status" value="1"/>
</dbReference>
<dbReference type="Pfam" id="PF00196">
    <property type="entry name" value="GerE"/>
    <property type="match status" value="1"/>
</dbReference>
<organism evidence="2 3">
    <name type="scientific">Phototrophicus methaneseepsis</name>
    <dbReference type="NCBI Taxonomy" id="2710758"/>
    <lineage>
        <taxon>Bacteria</taxon>
        <taxon>Bacillati</taxon>
        <taxon>Chloroflexota</taxon>
        <taxon>Candidatus Thermofontia</taxon>
        <taxon>Phototrophicales</taxon>
        <taxon>Phototrophicaceae</taxon>
        <taxon>Phototrophicus</taxon>
    </lineage>
</organism>
<dbReference type="PROSITE" id="PS50043">
    <property type="entry name" value="HTH_LUXR_2"/>
    <property type="match status" value="1"/>
</dbReference>
<dbReference type="Proteomes" id="UP000594468">
    <property type="component" value="Chromosome"/>
</dbReference>
<dbReference type="SMART" id="SM00421">
    <property type="entry name" value="HTH_LUXR"/>
    <property type="match status" value="1"/>
</dbReference>
<dbReference type="PRINTS" id="PR00038">
    <property type="entry name" value="HTHLUXR"/>
</dbReference>
<dbReference type="Gene3D" id="1.10.10.10">
    <property type="entry name" value="Winged helix-like DNA-binding domain superfamily/Winged helix DNA-binding domain"/>
    <property type="match status" value="1"/>
</dbReference>
<dbReference type="InterPro" id="IPR027417">
    <property type="entry name" value="P-loop_NTPase"/>
</dbReference>
<protein>
    <submittedName>
        <fullName evidence="2">AAA family ATPase</fullName>
    </submittedName>
</protein>
<evidence type="ECO:0000259" key="1">
    <source>
        <dbReference type="PROSITE" id="PS50043"/>
    </source>
</evidence>
<name>A0A7S8EAG7_9CHLR</name>
<reference evidence="2 3" key="1">
    <citation type="submission" date="2020-02" db="EMBL/GenBank/DDBJ databases">
        <authorList>
            <person name="Zheng R.K."/>
            <person name="Sun C.M."/>
        </authorList>
    </citation>
    <scope>NUCLEOTIDE SEQUENCE [LARGE SCALE GENOMIC DNA]</scope>
    <source>
        <strain evidence="3">rifampicinis</strain>
    </source>
</reference>
<feature type="domain" description="HTH luxR-type" evidence="1">
    <location>
        <begin position="817"/>
        <end position="882"/>
    </location>
</feature>
<gene>
    <name evidence="2" type="ORF">G4Y79_02890</name>
</gene>
<proteinExistence type="predicted"/>
<dbReference type="AlphaFoldDB" id="A0A7S8EAG7"/>
<dbReference type="PRINTS" id="PR00364">
    <property type="entry name" value="DISEASERSIST"/>
</dbReference>
<dbReference type="SUPFAM" id="SSF46894">
    <property type="entry name" value="C-terminal effector domain of the bipartite response regulators"/>
    <property type="match status" value="1"/>
</dbReference>
<dbReference type="CDD" id="cd06170">
    <property type="entry name" value="LuxR_C_like"/>
    <property type="match status" value="1"/>
</dbReference>
<dbReference type="InterPro" id="IPR011990">
    <property type="entry name" value="TPR-like_helical_dom_sf"/>
</dbReference>
<dbReference type="RefSeq" id="WP_195171409.1">
    <property type="nucleotide sequence ID" value="NZ_CP062983.1"/>
</dbReference>
<dbReference type="InterPro" id="IPR002182">
    <property type="entry name" value="NB-ARC"/>
</dbReference>
<dbReference type="PANTHER" id="PTHR47691">
    <property type="entry name" value="REGULATOR-RELATED"/>
    <property type="match status" value="1"/>
</dbReference>
<evidence type="ECO:0000313" key="2">
    <source>
        <dbReference type="EMBL" id="QPC83342.1"/>
    </source>
</evidence>
<dbReference type="InterPro" id="IPR036388">
    <property type="entry name" value="WH-like_DNA-bd_sf"/>
</dbReference>
<dbReference type="SUPFAM" id="SSF52540">
    <property type="entry name" value="P-loop containing nucleoside triphosphate hydrolases"/>
    <property type="match status" value="1"/>
</dbReference>
<accession>A0A7S8EAG7</accession>
<dbReference type="GO" id="GO:0006355">
    <property type="term" value="P:regulation of DNA-templated transcription"/>
    <property type="evidence" value="ECO:0007669"/>
    <property type="project" value="InterPro"/>
</dbReference>
<evidence type="ECO:0000313" key="3">
    <source>
        <dbReference type="Proteomes" id="UP000594468"/>
    </source>
</evidence>
<dbReference type="Pfam" id="PF00931">
    <property type="entry name" value="NB-ARC"/>
    <property type="match status" value="1"/>
</dbReference>
<keyword evidence="3" id="KW-1185">Reference proteome</keyword>
<dbReference type="GO" id="GO:0003677">
    <property type="term" value="F:DNA binding"/>
    <property type="evidence" value="ECO:0007669"/>
    <property type="project" value="InterPro"/>
</dbReference>
<dbReference type="Gene3D" id="3.40.50.300">
    <property type="entry name" value="P-loop containing nucleotide triphosphate hydrolases"/>
    <property type="match status" value="1"/>
</dbReference>
<dbReference type="KEGG" id="pmet:G4Y79_02890"/>
<dbReference type="PANTHER" id="PTHR47691:SF3">
    <property type="entry name" value="HTH-TYPE TRANSCRIPTIONAL REGULATOR RV0890C-RELATED"/>
    <property type="match status" value="1"/>
</dbReference>
<dbReference type="EMBL" id="CP062983">
    <property type="protein sequence ID" value="QPC83342.1"/>
    <property type="molecule type" value="Genomic_DNA"/>
</dbReference>
<dbReference type="InterPro" id="IPR000792">
    <property type="entry name" value="Tscrpt_reg_LuxR_C"/>
</dbReference>
<dbReference type="Gene3D" id="1.25.40.10">
    <property type="entry name" value="Tetratricopeptide repeat domain"/>
    <property type="match status" value="1"/>
</dbReference>
<dbReference type="GO" id="GO:0043531">
    <property type="term" value="F:ADP binding"/>
    <property type="evidence" value="ECO:0007669"/>
    <property type="project" value="InterPro"/>
</dbReference>
<dbReference type="PROSITE" id="PS00622">
    <property type="entry name" value="HTH_LUXR_1"/>
    <property type="match status" value="1"/>
</dbReference>